<dbReference type="AlphaFoldDB" id="A0A316ZEH5"/>
<feature type="compositionally biased region" description="Basic and acidic residues" evidence="1">
    <location>
        <begin position="424"/>
        <end position="433"/>
    </location>
</feature>
<reference evidence="3 4" key="1">
    <citation type="journal article" date="2018" name="Mol. Biol. Evol.">
        <title>Broad Genomic Sampling Reveals a Smut Pathogenic Ancestry of the Fungal Clade Ustilaginomycotina.</title>
        <authorList>
            <person name="Kijpornyongpan T."/>
            <person name="Mondo S.J."/>
            <person name="Barry K."/>
            <person name="Sandor L."/>
            <person name="Lee J."/>
            <person name="Lipzen A."/>
            <person name="Pangilinan J."/>
            <person name="LaButti K."/>
            <person name="Hainaut M."/>
            <person name="Henrissat B."/>
            <person name="Grigoriev I.V."/>
            <person name="Spatafora J.W."/>
            <person name="Aime M.C."/>
        </authorList>
    </citation>
    <scope>NUCLEOTIDE SEQUENCE [LARGE SCALE GENOMIC DNA]</scope>
    <source>
        <strain evidence="3 4">MCA 4186</strain>
    </source>
</reference>
<feature type="compositionally biased region" description="Basic and acidic residues" evidence="1">
    <location>
        <begin position="188"/>
        <end position="200"/>
    </location>
</feature>
<feature type="compositionally biased region" description="Low complexity" evidence="1">
    <location>
        <begin position="266"/>
        <end position="285"/>
    </location>
</feature>
<feature type="compositionally biased region" description="Polar residues" evidence="1">
    <location>
        <begin position="119"/>
        <end position="137"/>
    </location>
</feature>
<accession>A0A316ZEH5</accession>
<feature type="compositionally biased region" description="Basic and acidic residues" evidence="1">
    <location>
        <begin position="574"/>
        <end position="583"/>
    </location>
</feature>
<dbReference type="RefSeq" id="XP_025600446.1">
    <property type="nucleotide sequence ID" value="XM_025741705.1"/>
</dbReference>
<dbReference type="SUPFAM" id="SSF52113">
    <property type="entry name" value="BRCT domain"/>
    <property type="match status" value="1"/>
</dbReference>
<keyword evidence="4" id="KW-1185">Reference proteome</keyword>
<feature type="compositionally biased region" description="Basic and acidic residues" evidence="1">
    <location>
        <begin position="83"/>
        <end position="94"/>
    </location>
</feature>
<evidence type="ECO:0000259" key="2">
    <source>
        <dbReference type="PROSITE" id="PS50172"/>
    </source>
</evidence>
<feature type="compositionally biased region" description="Basic and acidic residues" evidence="1">
    <location>
        <begin position="463"/>
        <end position="473"/>
    </location>
</feature>
<dbReference type="InterPro" id="IPR001357">
    <property type="entry name" value="BRCT_dom"/>
</dbReference>
<feature type="region of interest" description="Disordered" evidence="1">
    <location>
        <begin position="316"/>
        <end position="616"/>
    </location>
</feature>
<dbReference type="PROSITE" id="PS50172">
    <property type="entry name" value="BRCT"/>
    <property type="match status" value="1"/>
</dbReference>
<feature type="domain" description="BRCT" evidence="2">
    <location>
        <begin position="621"/>
        <end position="726"/>
    </location>
</feature>
<gene>
    <name evidence="3" type="ORF">FA09DRAFT_328271</name>
</gene>
<dbReference type="SMART" id="SM00292">
    <property type="entry name" value="BRCT"/>
    <property type="match status" value="1"/>
</dbReference>
<proteinExistence type="predicted"/>
<dbReference type="InterPro" id="IPR036420">
    <property type="entry name" value="BRCT_dom_sf"/>
</dbReference>
<feature type="region of interest" description="Disordered" evidence="1">
    <location>
        <begin position="182"/>
        <end position="253"/>
    </location>
</feature>
<dbReference type="EMBL" id="KZ819286">
    <property type="protein sequence ID" value="PWO00168.1"/>
    <property type="molecule type" value="Genomic_DNA"/>
</dbReference>
<sequence length="747" mass="79194">MSGASVAQQQAASGPSRLRTDRAASAPQTGPSSSLLAALHSFDELSDASVLCLADIAPPPLLRACRRRGTPGQRAMPGGPTDEEMRAASREARAARARLRLRQREAREPPKIAWRAMESWTTGESSAASRTSSQQPATHVLASAVRESTAPKRLASAPPAVLLPESQGLPIESLLPAARLAAQQALQAEREREEAAHADEEAALVSLEREQQQQAVAASAASGNEAAALRDASASPRPVARGPQLVAERPSTTAAAATSAALLAAAAPSSTSARSAMTSSDATTSVLSHRAQVLMGNKRGARLGVGRPAAPPVVVAAAAPATSSPAPDSRAHLEPMPFDDDEDPFTSSVSSSDHAHPGSDPAPPPAADPVSEADEPPLYFHGSRRPDATNYTTQAASVPTRRAPTRAEKLAAAQEARQQQKARLAAEIKDAKAGQKQGAWRWTTTQDVQGDVTDPSLDMSTSRTDKSAPRAGERVPAPPGWKSRMLLPPSMLGEQIRHEPRQTASSPGAPAAVESETESEDDGVPPPPPSCSLPAPAAAADDSVTESEDDGPLLRPGVQPRLSPEKSKTRRRVLMRDTDEGQASKRRKTTQRRPAERTASAPNLFAPVASGSRSRRRNVVPGAPIFADCVMLVVGYEPCARRVRDLILKHGGKLADNFSVTSRITLTHIIGAPTAGERGNERDVADWAGELFPREPRAQLSVTALRARQELPKTFVHAAWIYDCVQHCVRKEDLHATTRYRALYPSV</sequence>
<dbReference type="Gene3D" id="3.40.50.10190">
    <property type="entry name" value="BRCT domain"/>
    <property type="match status" value="1"/>
</dbReference>
<feature type="region of interest" description="Disordered" evidence="1">
    <location>
        <begin position="1"/>
        <end position="33"/>
    </location>
</feature>
<feature type="compositionally biased region" description="Low complexity" evidence="1">
    <location>
        <begin position="1"/>
        <end position="16"/>
    </location>
</feature>
<dbReference type="Proteomes" id="UP000245946">
    <property type="component" value="Unassembled WGS sequence"/>
</dbReference>
<feature type="compositionally biased region" description="Low complexity" evidence="1">
    <location>
        <begin position="212"/>
        <end position="227"/>
    </location>
</feature>
<organism evidence="3 4">
    <name type="scientific">Tilletiopsis washingtonensis</name>
    <dbReference type="NCBI Taxonomy" id="58919"/>
    <lineage>
        <taxon>Eukaryota</taxon>
        <taxon>Fungi</taxon>
        <taxon>Dikarya</taxon>
        <taxon>Basidiomycota</taxon>
        <taxon>Ustilaginomycotina</taxon>
        <taxon>Exobasidiomycetes</taxon>
        <taxon>Entylomatales</taxon>
        <taxon>Entylomatales incertae sedis</taxon>
        <taxon>Tilletiopsis</taxon>
    </lineage>
</organism>
<feature type="region of interest" description="Disordered" evidence="1">
    <location>
        <begin position="266"/>
        <end position="286"/>
    </location>
</feature>
<name>A0A316ZEH5_9BASI</name>
<feature type="compositionally biased region" description="Low complexity" evidence="1">
    <location>
        <begin position="316"/>
        <end position="327"/>
    </location>
</feature>
<feature type="compositionally biased region" description="Low complexity" evidence="1">
    <location>
        <begin position="410"/>
        <end position="423"/>
    </location>
</feature>
<evidence type="ECO:0000313" key="4">
    <source>
        <dbReference type="Proteomes" id="UP000245946"/>
    </source>
</evidence>
<evidence type="ECO:0000313" key="3">
    <source>
        <dbReference type="EMBL" id="PWO00168.1"/>
    </source>
</evidence>
<feature type="region of interest" description="Disordered" evidence="1">
    <location>
        <begin position="63"/>
        <end position="159"/>
    </location>
</feature>
<dbReference type="GeneID" id="37269249"/>
<protein>
    <recommendedName>
        <fullName evidence="2">BRCT domain-containing protein</fullName>
    </recommendedName>
</protein>
<feature type="compositionally biased region" description="Low complexity" evidence="1">
    <location>
        <begin position="443"/>
        <end position="454"/>
    </location>
</feature>
<evidence type="ECO:0000256" key="1">
    <source>
        <dbReference type="SAM" id="MobiDB-lite"/>
    </source>
</evidence>